<gene>
    <name evidence="1" type="ORF">JFN87_22435</name>
</gene>
<comment type="caution">
    <text evidence="1">The sequence shown here is derived from an EMBL/GenBank/DDBJ whole genome shotgun (WGS) entry which is preliminary data.</text>
</comment>
<evidence type="ECO:0000313" key="1">
    <source>
        <dbReference type="EMBL" id="MBP0460228.1"/>
    </source>
</evidence>
<dbReference type="AlphaFoldDB" id="A0A940MG30"/>
<dbReference type="EMBL" id="JAGIQL010000105">
    <property type="protein sequence ID" value="MBP0460228.1"/>
    <property type="molecule type" value="Genomic_DNA"/>
</dbReference>
<sequence length="98" mass="11015">MPELLLRPEIQSFPLWLDRDGVKDNTDPGTLPLSAGLIADLDDWRARWDATYDLDDPLGSGFASDEEERAFMADGERLAARLRAELGEEWTVTARVPK</sequence>
<organism evidence="1 2">
    <name type="scientific">Streptomyces montanisoli</name>
    <dbReference type="NCBI Taxonomy" id="2798581"/>
    <lineage>
        <taxon>Bacteria</taxon>
        <taxon>Bacillati</taxon>
        <taxon>Actinomycetota</taxon>
        <taxon>Actinomycetes</taxon>
        <taxon>Kitasatosporales</taxon>
        <taxon>Streptomycetaceae</taxon>
        <taxon>Streptomyces</taxon>
    </lineage>
</organism>
<evidence type="ECO:0000313" key="2">
    <source>
        <dbReference type="Proteomes" id="UP000670475"/>
    </source>
</evidence>
<dbReference type="RefSeq" id="WP_209342659.1">
    <property type="nucleotide sequence ID" value="NZ_JAGIQL010000105.1"/>
</dbReference>
<accession>A0A940MG30</accession>
<reference evidence="1" key="1">
    <citation type="submission" date="2021-03" db="EMBL/GenBank/DDBJ databases">
        <title>Whole genome sequence of Streptomyces bomunensis MMS17-BM035.</title>
        <authorList>
            <person name="Lee J.H."/>
        </authorList>
    </citation>
    <scope>NUCLEOTIDE SEQUENCE</scope>
    <source>
        <strain evidence="1">MMS17-BM035</strain>
    </source>
</reference>
<keyword evidence="2" id="KW-1185">Reference proteome</keyword>
<name>A0A940MG30_9ACTN</name>
<protein>
    <submittedName>
        <fullName evidence="1">Uncharacterized protein</fullName>
    </submittedName>
</protein>
<dbReference type="Proteomes" id="UP000670475">
    <property type="component" value="Unassembled WGS sequence"/>
</dbReference>
<proteinExistence type="predicted"/>